<dbReference type="SUPFAM" id="SSF68906">
    <property type="entry name" value="SAP domain"/>
    <property type="match status" value="1"/>
</dbReference>
<dbReference type="GO" id="GO:0005634">
    <property type="term" value="C:nucleus"/>
    <property type="evidence" value="ECO:0007669"/>
    <property type="project" value="UniProtKB-ARBA"/>
</dbReference>
<feature type="domain" description="SAP" evidence="6">
    <location>
        <begin position="216"/>
        <end position="250"/>
    </location>
</feature>
<dbReference type="PROSITE" id="PS50800">
    <property type="entry name" value="SAP"/>
    <property type="match status" value="1"/>
</dbReference>
<comment type="caution">
    <text evidence="7">The sequence shown here is derived from an EMBL/GenBank/DDBJ whole genome shotgun (WGS) entry which is preliminary data.</text>
</comment>
<evidence type="ECO:0000256" key="3">
    <source>
        <dbReference type="ARBA" id="ARBA00022694"/>
    </source>
</evidence>
<dbReference type="OrthoDB" id="79455at2759"/>
<dbReference type="InterPro" id="IPR036167">
    <property type="entry name" value="tRNA_intron_Endo_cat-like_sf"/>
</dbReference>
<dbReference type="InterPro" id="IPR003034">
    <property type="entry name" value="SAP_dom"/>
</dbReference>
<dbReference type="Gene3D" id="3.40.1350.10">
    <property type="match status" value="1"/>
</dbReference>
<keyword evidence="4" id="KW-0456">Lyase</keyword>
<comment type="similarity">
    <text evidence="1">Belongs to the tRNA-intron endonuclease family.</text>
</comment>
<organism evidence="7 8">
    <name type="scientific">Pelagomonas calceolata</name>
    <dbReference type="NCBI Taxonomy" id="35677"/>
    <lineage>
        <taxon>Eukaryota</taxon>
        <taxon>Sar</taxon>
        <taxon>Stramenopiles</taxon>
        <taxon>Ochrophyta</taxon>
        <taxon>Pelagophyceae</taxon>
        <taxon>Pelagomonadales</taxon>
        <taxon>Pelagomonadaceae</taxon>
        <taxon>Pelagomonas</taxon>
    </lineage>
</organism>
<dbReference type="SMART" id="SM00513">
    <property type="entry name" value="SAP"/>
    <property type="match status" value="1"/>
</dbReference>
<dbReference type="InterPro" id="IPR036361">
    <property type="entry name" value="SAP_dom_sf"/>
</dbReference>
<dbReference type="InterPro" id="IPR006677">
    <property type="entry name" value="tRNA_intron_Endonuc_cat-like"/>
</dbReference>
<evidence type="ECO:0000256" key="5">
    <source>
        <dbReference type="ARBA" id="ARBA00034031"/>
    </source>
</evidence>
<protein>
    <recommendedName>
        <fullName evidence="2">tRNA-intron lyase</fullName>
        <ecNumber evidence="2">4.6.1.16</ecNumber>
    </recommendedName>
</protein>
<comment type="catalytic activity">
    <reaction evidence="5">
        <text>pretRNA = a 3'-half-tRNA molecule with a 5'-OH end + a 5'-half-tRNA molecule with a 2',3'-cyclic phosphate end + an intron with a 2',3'-cyclic phosphate and a 5'-hydroxyl terminus.</text>
        <dbReference type="EC" id="4.6.1.16"/>
    </reaction>
</comment>
<dbReference type="AlphaFoldDB" id="A0A8J2SKL6"/>
<dbReference type="CDD" id="cd22363">
    <property type="entry name" value="tRNA-intron_lyase_C"/>
    <property type="match status" value="1"/>
</dbReference>
<evidence type="ECO:0000313" key="7">
    <source>
        <dbReference type="EMBL" id="CAH0368757.1"/>
    </source>
</evidence>
<reference evidence="7" key="1">
    <citation type="submission" date="2021-11" db="EMBL/GenBank/DDBJ databases">
        <authorList>
            <consortium name="Genoscope - CEA"/>
            <person name="William W."/>
        </authorList>
    </citation>
    <scope>NUCLEOTIDE SEQUENCE</scope>
</reference>
<proteinExistence type="inferred from homology"/>
<evidence type="ECO:0000313" key="8">
    <source>
        <dbReference type="Proteomes" id="UP000789595"/>
    </source>
</evidence>
<evidence type="ECO:0000256" key="4">
    <source>
        <dbReference type="ARBA" id="ARBA00023239"/>
    </source>
</evidence>
<dbReference type="Gene3D" id="1.10.720.30">
    <property type="entry name" value="SAP domain"/>
    <property type="match status" value="1"/>
</dbReference>
<evidence type="ECO:0000256" key="1">
    <source>
        <dbReference type="ARBA" id="ARBA00008078"/>
    </source>
</evidence>
<keyword evidence="8" id="KW-1185">Reference proteome</keyword>
<keyword evidence="3" id="KW-0819">tRNA processing</keyword>
<dbReference type="PANTHER" id="PTHR13070:SF0">
    <property type="entry name" value="TRNA-SPLICING ENDONUCLEASE SUBUNIT SEN34"/>
    <property type="match status" value="1"/>
</dbReference>
<dbReference type="EMBL" id="CAKKNE010000002">
    <property type="protein sequence ID" value="CAH0368757.1"/>
    <property type="molecule type" value="Genomic_DNA"/>
</dbReference>
<dbReference type="Proteomes" id="UP000789595">
    <property type="component" value="Unassembled WGS sequence"/>
</dbReference>
<evidence type="ECO:0000259" key="6">
    <source>
        <dbReference type="PROSITE" id="PS50800"/>
    </source>
</evidence>
<evidence type="ECO:0000256" key="2">
    <source>
        <dbReference type="ARBA" id="ARBA00012573"/>
    </source>
</evidence>
<gene>
    <name evidence="7" type="ORF">PECAL_2P18390</name>
</gene>
<dbReference type="Pfam" id="PF01974">
    <property type="entry name" value="tRNA_int_endo"/>
    <property type="match status" value="1"/>
</dbReference>
<dbReference type="GO" id="GO:0003676">
    <property type="term" value="F:nucleic acid binding"/>
    <property type="evidence" value="ECO:0007669"/>
    <property type="project" value="InterPro"/>
</dbReference>
<accession>A0A8J2SKL6</accession>
<dbReference type="GO" id="GO:0000379">
    <property type="term" value="P:tRNA-type intron splice site recognition and cleavage"/>
    <property type="evidence" value="ECO:0007669"/>
    <property type="project" value="TreeGrafter"/>
</dbReference>
<dbReference type="SUPFAM" id="SSF53032">
    <property type="entry name" value="tRNA-intron endonuclease catalytic domain-like"/>
    <property type="match status" value="1"/>
</dbReference>
<dbReference type="InterPro" id="IPR011856">
    <property type="entry name" value="tRNA_endonuc-like_dom_sf"/>
</dbReference>
<sequence length="256" mass="28193">MLRSLFGRAAEDDADAEHFDHWQTTDLCWSAGAERRALARWRLWGRRMGGERKQVRKSPRRLPAAYLPEMGATRRAGGEAPPPPPSRRAVVLEDLRSKGHVVANGGRYGGDYVCYEGHPDSCHSSETVRVVGEHERLEAADVAAYCRVQGNVSKRAVFAAVDPASHDVLYVGWAFDAQLSRDPLKRLERRFARKIQDDSKLSVEAAAGDGLGPEDCARLTVAQLREALEARGLDATGLKAALQVRLYDALTAMETS</sequence>
<dbReference type="EC" id="4.6.1.16" evidence="2"/>
<dbReference type="GO" id="GO:0000213">
    <property type="term" value="F:tRNA-intron lyase activity"/>
    <property type="evidence" value="ECO:0007669"/>
    <property type="project" value="UniProtKB-EC"/>
</dbReference>
<dbReference type="Pfam" id="PF02037">
    <property type="entry name" value="SAP"/>
    <property type="match status" value="1"/>
</dbReference>
<name>A0A8J2SKL6_9STRA</name>
<dbReference type="PANTHER" id="PTHR13070">
    <property type="entry name" value="TRNA-SPLICING ENDONUCLEASE SUBUNIT SEN34-RELATED"/>
    <property type="match status" value="1"/>
</dbReference>